<proteinExistence type="predicted"/>
<organism evidence="2 3">
    <name type="scientific">Fictibacillus solisalsi</name>
    <dbReference type="NCBI Taxonomy" id="459525"/>
    <lineage>
        <taxon>Bacteria</taxon>
        <taxon>Bacillati</taxon>
        <taxon>Bacillota</taxon>
        <taxon>Bacilli</taxon>
        <taxon>Bacillales</taxon>
        <taxon>Fictibacillaceae</taxon>
        <taxon>Fictibacillus</taxon>
    </lineage>
</organism>
<protein>
    <recommendedName>
        <fullName evidence="4">DUF4309 domain-containing protein</fullName>
    </recommendedName>
</protein>
<dbReference type="Pfam" id="PF14172">
    <property type="entry name" value="DUF4309"/>
    <property type="match status" value="1"/>
</dbReference>
<accession>A0A1G9Y0S5</accession>
<evidence type="ECO:0000313" key="2">
    <source>
        <dbReference type="EMBL" id="SDN02045.1"/>
    </source>
</evidence>
<evidence type="ECO:0000256" key="1">
    <source>
        <dbReference type="SAM" id="SignalP"/>
    </source>
</evidence>
<reference evidence="3" key="1">
    <citation type="submission" date="2016-10" db="EMBL/GenBank/DDBJ databases">
        <authorList>
            <person name="Varghese N."/>
            <person name="Submissions S."/>
        </authorList>
    </citation>
    <scope>NUCLEOTIDE SEQUENCE [LARGE SCALE GENOMIC DNA]</scope>
    <source>
        <strain evidence="3">CGMCC 1.6854</strain>
    </source>
</reference>
<keyword evidence="3" id="KW-1185">Reference proteome</keyword>
<gene>
    <name evidence="2" type="ORF">SAMN04488137_3100</name>
</gene>
<dbReference type="InterPro" id="IPR025453">
    <property type="entry name" value="DUF4309"/>
</dbReference>
<sequence length="194" mass="21191">MLPKKRANLLMTASLLTGSVLGTGMISFNDTAHAASSTASDQSTAKKDAAEKLNTTYYSAYEGHFPNNAFDFYIGKSTKADVHEKWGPPGTPISGNSDFEIYHAEMGNPGYALSYDKDNVLKEIRNLGTNVEREHSIGGITVKMLGEEIGSADHIRHLPNTGETSYIYETGDFELEFIMGKDGKADHVNLVNHQ</sequence>
<dbReference type="RefSeq" id="WP_090235772.1">
    <property type="nucleotide sequence ID" value="NZ_FNHW01000001.1"/>
</dbReference>
<dbReference type="EMBL" id="FNHW01000001">
    <property type="protein sequence ID" value="SDN02045.1"/>
    <property type="molecule type" value="Genomic_DNA"/>
</dbReference>
<feature type="signal peptide" evidence="1">
    <location>
        <begin position="1"/>
        <end position="34"/>
    </location>
</feature>
<dbReference type="OrthoDB" id="2597113at2"/>
<dbReference type="Proteomes" id="UP000199544">
    <property type="component" value="Unassembled WGS sequence"/>
</dbReference>
<evidence type="ECO:0008006" key="4">
    <source>
        <dbReference type="Google" id="ProtNLM"/>
    </source>
</evidence>
<evidence type="ECO:0000313" key="3">
    <source>
        <dbReference type="Proteomes" id="UP000199544"/>
    </source>
</evidence>
<dbReference type="AlphaFoldDB" id="A0A1G9Y0S5"/>
<feature type="chain" id="PRO_5011661436" description="DUF4309 domain-containing protein" evidence="1">
    <location>
        <begin position="35"/>
        <end position="194"/>
    </location>
</feature>
<name>A0A1G9Y0S5_9BACL</name>
<keyword evidence="1" id="KW-0732">Signal</keyword>